<feature type="region of interest" description="Disordered" evidence="4">
    <location>
        <begin position="724"/>
        <end position="765"/>
    </location>
</feature>
<dbReference type="SUPFAM" id="SSF57701">
    <property type="entry name" value="Zn2/Cys6 DNA-binding domain"/>
    <property type="match status" value="1"/>
</dbReference>
<dbReference type="InterPro" id="IPR007219">
    <property type="entry name" value="XnlR_reg_dom"/>
</dbReference>
<evidence type="ECO:0000256" key="1">
    <source>
        <dbReference type="ARBA" id="ARBA00004123"/>
    </source>
</evidence>
<dbReference type="GO" id="GO:0008270">
    <property type="term" value="F:zinc ion binding"/>
    <property type="evidence" value="ECO:0007669"/>
    <property type="project" value="InterPro"/>
</dbReference>
<dbReference type="GO" id="GO:0005634">
    <property type="term" value="C:nucleus"/>
    <property type="evidence" value="ECO:0007669"/>
    <property type="project" value="UniProtKB-SubCell"/>
</dbReference>
<evidence type="ECO:0000256" key="2">
    <source>
        <dbReference type="ARBA" id="ARBA00022723"/>
    </source>
</evidence>
<dbReference type="PANTHER" id="PTHR31001:SF40">
    <property type="entry name" value="ZN(II)2CYS6 TRANSCRIPTION FACTOR (EUROFUNG)"/>
    <property type="match status" value="1"/>
</dbReference>
<dbReference type="AlphaFoldDB" id="A0A0C4E8E3"/>
<reference evidence="6" key="2">
    <citation type="submission" date="2010-05" db="EMBL/GenBank/DDBJ databases">
        <title>The Genome Sequence of Magnaporthe poae strain ATCC 64411.</title>
        <authorList>
            <consortium name="The Broad Institute Genome Sequencing Platform"/>
            <consortium name="Broad Institute Genome Sequencing Center for Infectious Disease"/>
            <person name="Ma L.-J."/>
            <person name="Dead R."/>
            <person name="Young S."/>
            <person name="Zeng Q."/>
            <person name="Koehrsen M."/>
            <person name="Alvarado L."/>
            <person name="Berlin A."/>
            <person name="Chapman S.B."/>
            <person name="Chen Z."/>
            <person name="Freedman E."/>
            <person name="Gellesch M."/>
            <person name="Goldberg J."/>
            <person name="Griggs A."/>
            <person name="Gujja S."/>
            <person name="Heilman E.R."/>
            <person name="Heiman D."/>
            <person name="Hepburn T."/>
            <person name="Howarth C."/>
            <person name="Jen D."/>
            <person name="Larson L."/>
            <person name="Mehta T."/>
            <person name="Neiman D."/>
            <person name="Pearson M."/>
            <person name="Roberts A."/>
            <person name="Saif S."/>
            <person name="Shea T."/>
            <person name="Shenoy N."/>
            <person name="Sisk P."/>
            <person name="Stolte C."/>
            <person name="Sykes S."/>
            <person name="Walk T."/>
            <person name="White J."/>
            <person name="Yandava C."/>
            <person name="Haas B."/>
            <person name="Nusbaum C."/>
            <person name="Birren B."/>
        </authorList>
    </citation>
    <scope>NUCLEOTIDE SEQUENCE</scope>
    <source>
        <strain evidence="6">ATCC 64411</strain>
    </source>
</reference>
<dbReference type="InterPro" id="IPR050613">
    <property type="entry name" value="Sec_Metabolite_Reg"/>
</dbReference>
<feature type="domain" description="Zn(2)-C6 fungal-type" evidence="5">
    <location>
        <begin position="22"/>
        <end position="54"/>
    </location>
</feature>
<dbReference type="CDD" id="cd00067">
    <property type="entry name" value="GAL4"/>
    <property type="match status" value="1"/>
</dbReference>
<dbReference type="SMART" id="SM00906">
    <property type="entry name" value="Fungal_trans"/>
    <property type="match status" value="1"/>
</dbReference>
<comment type="subcellular location">
    <subcellularLocation>
        <location evidence="1">Nucleus</location>
    </subcellularLocation>
</comment>
<gene>
    <name evidence="6" type="ORF">MAPG_08844</name>
</gene>
<organism evidence="7 8">
    <name type="scientific">Magnaporthiopsis poae (strain ATCC 64411 / 73-15)</name>
    <name type="common">Kentucky bluegrass fungus</name>
    <name type="synonym">Magnaporthe poae</name>
    <dbReference type="NCBI Taxonomy" id="644358"/>
    <lineage>
        <taxon>Eukaryota</taxon>
        <taxon>Fungi</taxon>
        <taxon>Dikarya</taxon>
        <taxon>Ascomycota</taxon>
        <taxon>Pezizomycotina</taxon>
        <taxon>Sordariomycetes</taxon>
        <taxon>Sordariomycetidae</taxon>
        <taxon>Magnaporthales</taxon>
        <taxon>Magnaporthaceae</taxon>
        <taxon>Magnaporthiopsis</taxon>
    </lineage>
</organism>
<reference evidence="7" key="4">
    <citation type="journal article" date="2015" name="G3 (Bethesda)">
        <title>Genome sequences of three phytopathogenic species of the Magnaporthaceae family of fungi.</title>
        <authorList>
            <person name="Okagaki L.H."/>
            <person name="Nunes C.C."/>
            <person name="Sailsbery J."/>
            <person name="Clay B."/>
            <person name="Brown D."/>
            <person name="John T."/>
            <person name="Oh Y."/>
            <person name="Young N."/>
            <person name="Fitzgerald M."/>
            <person name="Haas B.J."/>
            <person name="Zeng Q."/>
            <person name="Young S."/>
            <person name="Adiconis X."/>
            <person name="Fan L."/>
            <person name="Levin J.Z."/>
            <person name="Mitchell T.K."/>
            <person name="Okubara P.A."/>
            <person name="Farman M.L."/>
            <person name="Kohn L.M."/>
            <person name="Birren B."/>
            <person name="Ma L.-J."/>
            <person name="Dean R.A."/>
        </authorList>
    </citation>
    <scope>NUCLEOTIDE SEQUENCE</scope>
    <source>
        <strain evidence="7">ATCC 64411 / 73-15</strain>
    </source>
</reference>
<feature type="compositionally biased region" description="Low complexity" evidence="4">
    <location>
        <begin position="60"/>
        <end position="73"/>
    </location>
</feature>
<reference evidence="8" key="1">
    <citation type="submission" date="2010-05" db="EMBL/GenBank/DDBJ databases">
        <title>The genome sequence of Magnaporthe poae strain ATCC 64411.</title>
        <authorList>
            <person name="Ma L.-J."/>
            <person name="Dead R."/>
            <person name="Young S."/>
            <person name="Zeng Q."/>
            <person name="Koehrsen M."/>
            <person name="Alvarado L."/>
            <person name="Berlin A."/>
            <person name="Chapman S.B."/>
            <person name="Chen Z."/>
            <person name="Freedman E."/>
            <person name="Gellesch M."/>
            <person name="Goldberg J."/>
            <person name="Griggs A."/>
            <person name="Gujja S."/>
            <person name="Heilman E.R."/>
            <person name="Heiman D."/>
            <person name="Hepburn T."/>
            <person name="Howarth C."/>
            <person name="Jen D."/>
            <person name="Larson L."/>
            <person name="Mehta T."/>
            <person name="Neiman D."/>
            <person name="Pearson M."/>
            <person name="Roberts A."/>
            <person name="Saif S."/>
            <person name="Shea T."/>
            <person name="Shenoy N."/>
            <person name="Sisk P."/>
            <person name="Stolte C."/>
            <person name="Sykes S."/>
            <person name="Walk T."/>
            <person name="White J."/>
            <person name="Yandava C."/>
            <person name="Haas B."/>
            <person name="Nusbaum C."/>
            <person name="Birren B."/>
        </authorList>
    </citation>
    <scope>NUCLEOTIDE SEQUENCE [LARGE SCALE GENOMIC DNA]</scope>
    <source>
        <strain evidence="8">ATCC 64411 / 73-15</strain>
    </source>
</reference>
<dbReference type="Pfam" id="PF04082">
    <property type="entry name" value="Fungal_trans"/>
    <property type="match status" value="1"/>
</dbReference>
<evidence type="ECO:0000313" key="8">
    <source>
        <dbReference type="Proteomes" id="UP000011715"/>
    </source>
</evidence>
<dbReference type="OrthoDB" id="6612291at2759"/>
<dbReference type="EMBL" id="GL876973">
    <property type="protein sequence ID" value="KLU89875.1"/>
    <property type="molecule type" value="Genomic_DNA"/>
</dbReference>
<dbReference type="Gene3D" id="4.10.240.10">
    <property type="entry name" value="Zn(2)-C6 fungal-type DNA-binding domain"/>
    <property type="match status" value="1"/>
</dbReference>
<dbReference type="GO" id="GO:0003677">
    <property type="term" value="F:DNA binding"/>
    <property type="evidence" value="ECO:0007669"/>
    <property type="project" value="InterPro"/>
</dbReference>
<reference evidence="7" key="5">
    <citation type="submission" date="2015-06" db="UniProtKB">
        <authorList>
            <consortium name="EnsemblFungi"/>
        </authorList>
    </citation>
    <scope>IDENTIFICATION</scope>
    <source>
        <strain evidence="7">ATCC 64411</strain>
    </source>
</reference>
<dbReference type="EnsemblFungi" id="MAPG_08844T0">
    <property type="protein sequence ID" value="MAPG_08844T0"/>
    <property type="gene ID" value="MAPG_08844"/>
</dbReference>
<evidence type="ECO:0000259" key="5">
    <source>
        <dbReference type="PROSITE" id="PS50048"/>
    </source>
</evidence>
<feature type="region of interest" description="Disordered" evidence="4">
    <location>
        <begin position="60"/>
        <end position="120"/>
    </location>
</feature>
<reference evidence="6" key="3">
    <citation type="submission" date="2011-03" db="EMBL/GenBank/DDBJ databases">
        <title>Annotation of Magnaporthe poae ATCC 64411.</title>
        <authorList>
            <person name="Ma L.-J."/>
            <person name="Dead R."/>
            <person name="Young S.K."/>
            <person name="Zeng Q."/>
            <person name="Gargeya S."/>
            <person name="Fitzgerald M."/>
            <person name="Haas B."/>
            <person name="Abouelleil A."/>
            <person name="Alvarado L."/>
            <person name="Arachchi H.M."/>
            <person name="Berlin A."/>
            <person name="Brown A."/>
            <person name="Chapman S.B."/>
            <person name="Chen Z."/>
            <person name="Dunbar C."/>
            <person name="Freedman E."/>
            <person name="Gearin G."/>
            <person name="Gellesch M."/>
            <person name="Goldberg J."/>
            <person name="Griggs A."/>
            <person name="Gujja S."/>
            <person name="Heiman D."/>
            <person name="Howarth C."/>
            <person name="Larson L."/>
            <person name="Lui A."/>
            <person name="MacDonald P.J.P."/>
            <person name="Mehta T."/>
            <person name="Montmayeur A."/>
            <person name="Murphy C."/>
            <person name="Neiman D."/>
            <person name="Pearson M."/>
            <person name="Priest M."/>
            <person name="Roberts A."/>
            <person name="Saif S."/>
            <person name="Shea T."/>
            <person name="Shenoy N."/>
            <person name="Sisk P."/>
            <person name="Stolte C."/>
            <person name="Sykes S."/>
            <person name="Yandava C."/>
            <person name="Wortman J."/>
            <person name="Nusbaum C."/>
            <person name="Birren B."/>
        </authorList>
    </citation>
    <scope>NUCLEOTIDE SEQUENCE</scope>
    <source>
        <strain evidence="6">ATCC 64411</strain>
    </source>
</reference>
<dbReference type="VEuPathDB" id="FungiDB:MAPG_08844"/>
<keyword evidence="3" id="KW-0539">Nucleus</keyword>
<feature type="region of interest" description="Disordered" evidence="4">
    <location>
        <begin position="1"/>
        <end position="23"/>
    </location>
</feature>
<dbReference type="PANTHER" id="PTHR31001">
    <property type="entry name" value="UNCHARACTERIZED TRANSCRIPTIONAL REGULATORY PROTEIN"/>
    <property type="match status" value="1"/>
</dbReference>
<evidence type="ECO:0000256" key="3">
    <source>
        <dbReference type="ARBA" id="ARBA00023242"/>
    </source>
</evidence>
<proteinExistence type="predicted"/>
<dbReference type="EMBL" id="ADBL01002155">
    <property type="status" value="NOT_ANNOTATED_CDS"/>
    <property type="molecule type" value="Genomic_DNA"/>
</dbReference>
<evidence type="ECO:0000313" key="6">
    <source>
        <dbReference type="EMBL" id="KLU89875.1"/>
    </source>
</evidence>
<evidence type="ECO:0000313" key="7">
    <source>
        <dbReference type="EnsemblFungi" id="MAPG_08844T0"/>
    </source>
</evidence>
<keyword evidence="2" id="KW-0479">Metal-binding</keyword>
<dbReference type="PROSITE" id="PS00463">
    <property type="entry name" value="ZN2_CY6_FUNGAL_1"/>
    <property type="match status" value="1"/>
</dbReference>
<dbReference type="STRING" id="644358.A0A0C4E8E3"/>
<name>A0A0C4E8E3_MAGP6</name>
<dbReference type="CDD" id="cd12148">
    <property type="entry name" value="fungal_TF_MHR"/>
    <property type="match status" value="1"/>
</dbReference>
<protein>
    <recommendedName>
        <fullName evidence="5">Zn(2)-C6 fungal-type domain-containing protein</fullName>
    </recommendedName>
</protein>
<dbReference type="Pfam" id="PF00172">
    <property type="entry name" value="Zn_clus"/>
    <property type="match status" value="1"/>
</dbReference>
<feature type="region of interest" description="Disordered" evidence="4">
    <location>
        <begin position="142"/>
        <end position="184"/>
    </location>
</feature>
<accession>A0A0C4E8E3</accession>
<dbReference type="GO" id="GO:0000981">
    <property type="term" value="F:DNA-binding transcription factor activity, RNA polymerase II-specific"/>
    <property type="evidence" value="ECO:0007669"/>
    <property type="project" value="InterPro"/>
</dbReference>
<evidence type="ECO:0000256" key="4">
    <source>
        <dbReference type="SAM" id="MobiDB-lite"/>
    </source>
</evidence>
<keyword evidence="8" id="KW-1185">Reference proteome</keyword>
<dbReference type="Proteomes" id="UP000011715">
    <property type="component" value="Unassembled WGS sequence"/>
</dbReference>
<dbReference type="eggNOG" id="ENOG502SI1U">
    <property type="taxonomic scope" value="Eukaryota"/>
</dbReference>
<dbReference type="InterPro" id="IPR036864">
    <property type="entry name" value="Zn2-C6_fun-type_DNA-bd_sf"/>
</dbReference>
<dbReference type="GO" id="GO:0006351">
    <property type="term" value="P:DNA-templated transcription"/>
    <property type="evidence" value="ECO:0007669"/>
    <property type="project" value="InterPro"/>
</dbReference>
<dbReference type="SMART" id="SM00066">
    <property type="entry name" value="GAL4"/>
    <property type="match status" value="1"/>
</dbReference>
<dbReference type="PROSITE" id="PS50048">
    <property type="entry name" value="ZN2_CY6_FUNGAL_2"/>
    <property type="match status" value="1"/>
</dbReference>
<sequence length="813" mass="88776">MEPRPDAVPSSVPRRRNGRQQACEPCRKRKLACDHSLPSCQRCRRRNAEAGCVYLITGTSSSSAARRSATISAKAVPPGRHTPSSARHAAPSPRPSTSGPLEGDREESPTPMSPPTSCCDSPGYLGPTSFSAVFAEAGGQLTGTSAAQPEPPAYANNTQQWTPPATDPHGRSGPTFAGDASPGTTTAICPYRMEEYVRVLRSIPPPETGKLLYNRNFSPMDGWVRPAMGHIIASIWDTFGDYLASRSRKSLAALAEIICANSSIPLNEEIHEPKDWLASFSGRNLRWESLGIAFIVYAFGALEYTPAEYAAHTRLGGADAVDPRQLMLVYKECAIKCGEFCKENGANSLLLCLSYKNGALESMVSSDTGLRCAIMLSETVALCSYLGMHVDPAQDRADKRPSISYEARRRLFYGIMTLDKAAAIVTGRPPLISSRYISTKLPLDVTNEELMESRSSLMEAAAKLDPNGWSRIDVMTPVKYMRARVNSALVRDEILEIALGGPNTRPSYEQLAGLKEKELRQTAQMPEVLVWKPENIHDLSVSATELFGKVMMRLEHLQNMFFIERLLGRVSWPPPSSAQSTTTAPAPPISTELLTISVEIVTMTVTLWTHRDRVAGIQRDFQWIVSAPAPFPMDSFIITYAAPAGGVLCMELLRLFQQQQSGQAPRRDPNPTISRSNMILQLSLLVGFLGWTGPDAANARLCAAVKGAIQRVLNQVLDTPPPAVLAAPTAGLSDGSPGSGAHETSGRNGQAEEPAGYVQQHQHQHQRQQEFGVAGLLPQMHEFGFSTDITEFFNFELLDTFDFLRPEYSDPQS</sequence>
<dbReference type="InterPro" id="IPR001138">
    <property type="entry name" value="Zn2Cys6_DnaBD"/>
</dbReference>